<feature type="domain" description="Amidohydrolase-related" evidence="2">
    <location>
        <begin position="2"/>
        <end position="265"/>
    </location>
</feature>
<dbReference type="PANTHER" id="PTHR43569">
    <property type="entry name" value="AMIDOHYDROLASE"/>
    <property type="match status" value="1"/>
</dbReference>
<dbReference type="EMBL" id="BNAQ01000001">
    <property type="protein sequence ID" value="GHH09858.1"/>
    <property type="molecule type" value="Genomic_DNA"/>
</dbReference>
<reference evidence="4" key="1">
    <citation type="journal article" date="2019" name="Int. J. Syst. Evol. Microbiol.">
        <title>The Global Catalogue of Microorganisms (GCM) 10K type strain sequencing project: providing services to taxonomists for standard genome sequencing and annotation.</title>
        <authorList>
            <consortium name="The Broad Institute Genomics Platform"/>
            <consortium name="The Broad Institute Genome Sequencing Center for Infectious Disease"/>
            <person name="Wu L."/>
            <person name="Ma J."/>
        </authorList>
    </citation>
    <scope>NUCLEOTIDE SEQUENCE [LARGE SCALE GENOMIC DNA]</scope>
    <source>
        <strain evidence="4">CGMCC 1.8957</strain>
    </source>
</reference>
<dbReference type="RefSeq" id="WP_189675117.1">
    <property type="nucleotide sequence ID" value="NZ_BNAQ01000001.1"/>
</dbReference>
<name>A0ABQ3L9Z0_9SPHN</name>
<dbReference type="InterPro" id="IPR052350">
    <property type="entry name" value="Metallo-dep_Lactonases"/>
</dbReference>
<evidence type="ECO:0000256" key="1">
    <source>
        <dbReference type="ARBA" id="ARBA00038310"/>
    </source>
</evidence>
<evidence type="ECO:0000313" key="4">
    <source>
        <dbReference type="Proteomes" id="UP000652430"/>
    </source>
</evidence>
<dbReference type="InterPro" id="IPR006680">
    <property type="entry name" value="Amidohydro-rel"/>
</dbReference>
<comment type="similarity">
    <text evidence="1">Belongs to the metallo-dependent hydrolases superfamily.</text>
</comment>
<protein>
    <submittedName>
        <fullName evidence="3">Amidohydrolase</fullName>
    </submittedName>
</protein>
<organism evidence="3 4">
    <name type="scientific">Sphingomonas glacialis</name>
    <dbReference type="NCBI Taxonomy" id="658225"/>
    <lineage>
        <taxon>Bacteria</taxon>
        <taxon>Pseudomonadati</taxon>
        <taxon>Pseudomonadota</taxon>
        <taxon>Alphaproteobacteria</taxon>
        <taxon>Sphingomonadales</taxon>
        <taxon>Sphingomonadaceae</taxon>
        <taxon>Sphingomonas</taxon>
    </lineage>
</organism>
<dbReference type="Gene3D" id="3.20.20.140">
    <property type="entry name" value="Metal-dependent hydrolases"/>
    <property type="match status" value="1"/>
</dbReference>
<dbReference type="Pfam" id="PF04909">
    <property type="entry name" value="Amidohydro_2"/>
    <property type="match status" value="1"/>
</dbReference>
<dbReference type="Proteomes" id="UP000652430">
    <property type="component" value="Unassembled WGS sequence"/>
</dbReference>
<keyword evidence="4" id="KW-1185">Reference proteome</keyword>
<proteinExistence type="inferred from homology"/>
<evidence type="ECO:0000313" key="3">
    <source>
        <dbReference type="EMBL" id="GHH09858.1"/>
    </source>
</evidence>
<comment type="caution">
    <text evidence="3">The sequence shown here is derived from an EMBL/GenBank/DDBJ whole genome shotgun (WGS) entry which is preliminary data.</text>
</comment>
<dbReference type="InterPro" id="IPR032466">
    <property type="entry name" value="Metal_Hydrolase"/>
</dbReference>
<sequence length="267" mass="29087">MIDAHVHVWRIGANGCTWPTAELTAIHRDFDLDDYRAIARGIDGVILVQSQENAIDTDWLLDLAAQDAFVAGVVGWCDLHASNAAERITELSARPKLRGLRPMVQDRAADWYDDPALDAAFAVMTTAGLVLEALVRPQHLPALARLAQRHPDLRIVVDHAGKPDLGALGAWSEALRTLAAFPKTWCKLSGLLNEVVAGQEDARIAEIVAAVQAAFGPDRILWGSDWPVLHLAASHAEWLAKARDLVPVVQHRAVFRETAAFVYGLAA</sequence>
<dbReference type="SUPFAM" id="SSF51556">
    <property type="entry name" value="Metallo-dependent hydrolases"/>
    <property type="match status" value="1"/>
</dbReference>
<evidence type="ECO:0000259" key="2">
    <source>
        <dbReference type="Pfam" id="PF04909"/>
    </source>
</evidence>
<accession>A0ABQ3L9Z0</accession>
<gene>
    <name evidence="3" type="ORF">GCM10008023_07020</name>
</gene>
<dbReference type="PANTHER" id="PTHR43569:SF2">
    <property type="entry name" value="AMIDOHYDROLASE-RELATED DOMAIN-CONTAINING PROTEIN"/>
    <property type="match status" value="1"/>
</dbReference>